<dbReference type="SUPFAM" id="SSF88659">
    <property type="entry name" value="Sigma3 and sigma4 domains of RNA polymerase sigma factors"/>
    <property type="match status" value="1"/>
</dbReference>
<name>A0ABS1LND1_9MICO</name>
<comment type="caution">
    <text evidence="8">The sequence shown here is derived from an EMBL/GenBank/DDBJ whole genome shotgun (WGS) entry which is preliminary data.</text>
</comment>
<keyword evidence="4" id="KW-0731">Sigma factor</keyword>
<dbReference type="InterPro" id="IPR013324">
    <property type="entry name" value="RNA_pol_sigma_r3/r4-like"/>
</dbReference>
<comment type="subunit">
    <text evidence="2">Interacts transiently with the RNA polymerase catalytic core formed by RpoA, RpoB, RpoC and RpoZ (2 alpha, 1 beta, 1 beta' and 1 omega subunit) to form the RNA polymerase holoenzyme that can initiate transcription.</text>
</comment>
<protein>
    <submittedName>
        <fullName evidence="8">Sigma-70 family RNA polymerase sigma factor</fullName>
    </submittedName>
</protein>
<dbReference type="InterPro" id="IPR032710">
    <property type="entry name" value="NTF2-like_dom_sf"/>
</dbReference>
<dbReference type="RefSeq" id="WP_201849262.1">
    <property type="nucleotide sequence ID" value="NZ_JABBYC010000035.1"/>
</dbReference>
<evidence type="ECO:0000259" key="7">
    <source>
        <dbReference type="Pfam" id="PF08281"/>
    </source>
</evidence>
<dbReference type="InterPro" id="IPR013249">
    <property type="entry name" value="RNA_pol_sigma70_r4_t2"/>
</dbReference>
<proteinExistence type="inferred from homology"/>
<keyword evidence="9" id="KW-1185">Reference proteome</keyword>
<dbReference type="Pfam" id="PF04542">
    <property type="entry name" value="Sigma70_r2"/>
    <property type="match status" value="1"/>
</dbReference>
<evidence type="ECO:0000313" key="8">
    <source>
        <dbReference type="EMBL" id="MBL0887782.1"/>
    </source>
</evidence>
<dbReference type="PANTHER" id="PTHR30173:SF43">
    <property type="entry name" value="ECF RNA POLYMERASE SIGMA FACTOR SIGI-RELATED"/>
    <property type="match status" value="1"/>
</dbReference>
<sequence>MHDEVNDVDRWLAHRFEDDRPRLVAVAYRMLGSTAEAEDAVQEAWFRLAATDSAEIQNLSGWLTTVVGRVCLDQLRSRKAKREQPIPEASADLPAPPAAADPEAAALMADSVGLALLVVLETLDPAERLAFVLHDLFGVPFDQVAKIVDRSPAAARQLASRARRRVRGNPEAPSPELTAQRRVVDAFTSAARDGDFDALVALLDPGITLRIHGSGVNDLIRGASTIAGRAITFSAMAESGHLVRVGGQIGAIGGSVGRPASVMVFTIQDGRITGLDTYTDPDAIRGLELTLLDA</sequence>
<evidence type="ECO:0000256" key="1">
    <source>
        <dbReference type="ARBA" id="ARBA00010641"/>
    </source>
</evidence>
<evidence type="ECO:0000259" key="6">
    <source>
        <dbReference type="Pfam" id="PF04542"/>
    </source>
</evidence>
<evidence type="ECO:0000313" key="9">
    <source>
        <dbReference type="Proteomes" id="UP000675409"/>
    </source>
</evidence>
<dbReference type="SUPFAM" id="SSF88946">
    <property type="entry name" value="Sigma2 domain of RNA polymerase sigma factors"/>
    <property type="match status" value="1"/>
</dbReference>
<gene>
    <name evidence="8" type="ORF">HGK34_16095</name>
</gene>
<evidence type="ECO:0000256" key="3">
    <source>
        <dbReference type="ARBA" id="ARBA00023015"/>
    </source>
</evidence>
<dbReference type="Gene3D" id="1.10.10.10">
    <property type="entry name" value="Winged helix-like DNA-binding domain superfamily/Winged helix DNA-binding domain"/>
    <property type="match status" value="1"/>
</dbReference>
<dbReference type="InterPro" id="IPR014284">
    <property type="entry name" value="RNA_pol_sigma-70_dom"/>
</dbReference>
<dbReference type="Gene3D" id="1.10.1740.10">
    <property type="match status" value="1"/>
</dbReference>
<dbReference type="PANTHER" id="PTHR30173">
    <property type="entry name" value="SIGMA 19 FACTOR"/>
    <property type="match status" value="1"/>
</dbReference>
<evidence type="ECO:0000256" key="2">
    <source>
        <dbReference type="ARBA" id="ARBA00011344"/>
    </source>
</evidence>
<feature type="domain" description="RNA polymerase sigma-70 region 2" evidence="6">
    <location>
        <begin position="17"/>
        <end position="79"/>
    </location>
</feature>
<feature type="domain" description="RNA polymerase sigma factor 70 region 4 type 2" evidence="7">
    <location>
        <begin position="115"/>
        <end position="165"/>
    </location>
</feature>
<dbReference type="SUPFAM" id="SSF54427">
    <property type="entry name" value="NTF2-like"/>
    <property type="match status" value="1"/>
</dbReference>
<keyword evidence="3" id="KW-0805">Transcription regulation</keyword>
<dbReference type="InterPro" id="IPR007627">
    <property type="entry name" value="RNA_pol_sigma70_r2"/>
</dbReference>
<dbReference type="Pfam" id="PF08281">
    <property type="entry name" value="Sigma70_r4_2"/>
    <property type="match status" value="1"/>
</dbReference>
<evidence type="ECO:0000256" key="5">
    <source>
        <dbReference type="ARBA" id="ARBA00023163"/>
    </source>
</evidence>
<dbReference type="InterPro" id="IPR036388">
    <property type="entry name" value="WH-like_DNA-bd_sf"/>
</dbReference>
<dbReference type="EMBL" id="JABBYC010000035">
    <property type="protein sequence ID" value="MBL0887782.1"/>
    <property type="molecule type" value="Genomic_DNA"/>
</dbReference>
<dbReference type="InterPro" id="IPR052704">
    <property type="entry name" value="ECF_Sigma-70_Domain"/>
</dbReference>
<reference evidence="8 9" key="1">
    <citation type="journal article" date="2021" name="Arch. Microbiol.">
        <title>Myceligenerans indicum sp. nov., an actinobacterium isolated from mangrove sediment of Sundarbans, India.</title>
        <authorList>
            <person name="Asha K."/>
            <person name="Bhadury P."/>
        </authorList>
    </citation>
    <scope>NUCLEOTIDE SEQUENCE [LARGE SCALE GENOMIC DNA]</scope>
    <source>
        <strain evidence="8 9">I2</strain>
    </source>
</reference>
<comment type="similarity">
    <text evidence="1">Belongs to the sigma-70 factor family. ECF subfamily.</text>
</comment>
<keyword evidence="5" id="KW-0804">Transcription</keyword>
<evidence type="ECO:0000256" key="4">
    <source>
        <dbReference type="ARBA" id="ARBA00023082"/>
    </source>
</evidence>
<dbReference type="InterPro" id="IPR013325">
    <property type="entry name" value="RNA_pol_sigma_r2"/>
</dbReference>
<organism evidence="8 9">
    <name type="scientific">Myceligenerans indicum</name>
    <dbReference type="NCBI Taxonomy" id="2593663"/>
    <lineage>
        <taxon>Bacteria</taxon>
        <taxon>Bacillati</taxon>
        <taxon>Actinomycetota</taxon>
        <taxon>Actinomycetes</taxon>
        <taxon>Micrococcales</taxon>
        <taxon>Promicromonosporaceae</taxon>
        <taxon>Myceligenerans</taxon>
    </lineage>
</organism>
<dbReference type="Proteomes" id="UP000675409">
    <property type="component" value="Unassembled WGS sequence"/>
</dbReference>
<dbReference type="Gene3D" id="3.10.450.50">
    <property type="match status" value="1"/>
</dbReference>
<dbReference type="NCBIfam" id="TIGR02937">
    <property type="entry name" value="sigma70-ECF"/>
    <property type="match status" value="1"/>
</dbReference>
<accession>A0ABS1LND1</accession>